<evidence type="ECO:0000313" key="4">
    <source>
        <dbReference type="Proteomes" id="UP000480266"/>
    </source>
</evidence>
<reference evidence="3" key="1">
    <citation type="submission" date="2020-02" db="EMBL/GenBank/DDBJ databases">
        <title>Draft genome sequence of Candidatus Afipia apatlaquensis IBT-C3, a potential strain for decolorization of textile dyes.</title>
        <authorList>
            <person name="Sanchez-Reyes A."/>
            <person name="Breton-Deval L."/>
            <person name="Mangelson H."/>
            <person name="Sanchez-Flores A."/>
        </authorList>
    </citation>
    <scope>NUCLEOTIDE SEQUENCE [LARGE SCALE GENOMIC DNA]</scope>
    <source>
        <strain evidence="3">IBT-C3</strain>
    </source>
</reference>
<dbReference type="Pfam" id="PF00582">
    <property type="entry name" value="Usp"/>
    <property type="match status" value="1"/>
</dbReference>
<sequence>MAIRDVFFPLLNYPEPTDAAAIDTVVDLAENLSKPCDNSGTHRQIRTRISALVLETEIEAGLYFEGAHAGEFLATEARKSAANAKELANTFEKIAMDRPVLTKCRIEQRNPYESLRLLVEEARIHHMTVLPVRRDDSYHQDIAERLIFESGRPVLIFPERPVRRLATSFANVAVAWDGSRPAARAVGDAMAFLRRASHVRIFSATDDKPMPSAARGREIAQQLTSEGVDAIYEEVKKTDRHTIGSFIENYVADHNCDLLVMGAYGHSKLREFILGGATRSVLMNPPGWVMLSH</sequence>
<keyword evidence="4" id="KW-1185">Reference proteome</keyword>
<accession>A0A7C9RFC2</accession>
<protein>
    <submittedName>
        <fullName evidence="3">Universal stress protein</fullName>
    </submittedName>
</protein>
<dbReference type="SUPFAM" id="SSF52402">
    <property type="entry name" value="Adenine nucleotide alpha hydrolases-like"/>
    <property type="match status" value="1"/>
</dbReference>
<gene>
    <name evidence="3" type="ORF">G4V63_12690</name>
</gene>
<dbReference type="PANTHER" id="PTHR46268">
    <property type="entry name" value="STRESS RESPONSE PROTEIN NHAX"/>
    <property type="match status" value="1"/>
</dbReference>
<dbReference type="Gene3D" id="3.40.50.12370">
    <property type="match status" value="1"/>
</dbReference>
<evidence type="ECO:0000256" key="1">
    <source>
        <dbReference type="ARBA" id="ARBA00008791"/>
    </source>
</evidence>
<comment type="similarity">
    <text evidence="1">Belongs to the universal stress protein A family.</text>
</comment>
<dbReference type="PRINTS" id="PR01438">
    <property type="entry name" value="UNVRSLSTRESS"/>
</dbReference>
<dbReference type="EMBL" id="JAAMRR010000664">
    <property type="protein sequence ID" value="NGX96043.1"/>
    <property type="molecule type" value="Genomic_DNA"/>
</dbReference>
<dbReference type="AlphaFoldDB" id="A0A7C9RFC2"/>
<dbReference type="InterPro" id="IPR006015">
    <property type="entry name" value="Universal_stress_UspA"/>
</dbReference>
<dbReference type="Proteomes" id="UP000480266">
    <property type="component" value="Unassembled WGS sequence"/>
</dbReference>
<dbReference type="PANTHER" id="PTHR46268:SF15">
    <property type="entry name" value="UNIVERSAL STRESS PROTEIN HP_0031"/>
    <property type="match status" value="1"/>
</dbReference>
<evidence type="ECO:0000259" key="2">
    <source>
        <dbReference type="Pfam" id="PF00582"/>
    </source>
</evidence>
<evidence type="ECO:0000313" key="3">
    <source>
        <dbReference type="EMBL" id="NGX96043.1"/>
    </source>
</evidence>
<organism evidence="3 4">
    <name type="scientific">Candidatus Afipia apatlaquensis</name>
    <dbReference type="NCBI Taxonomy" id="2712852"/>
    <lineage>
        <taxon>Bacteria</taxon>
        <taxon>Pseudomonadati</taxon>
        <taxon>Pseudomonadota</taxon>
        <taxon>Alphaproteobacteria</taxon>
        <taxon>Hyphomicrobiales</taxon>
        <taxon>Nitrobacteraceae</taxon>
        <taxon>Afipia</taxon>
    </lineage>
</organism>
<feature type="domain" description="UspA" evidence="2">
    <location>
        <begin position="170"/>
        <end position="286"/>
    </location>
</feature>
<dbReference type="CDD" id="cd00293">
    <property type="entry name" value="USP-like"/>
    <property type="match status" value="1"/>
</dbReference>
<dbReference type="InterPro" id="IPR006016">
    <property type="entry name" value="UspA"/>
</dbReference>
<proteinExistence type="inferred from homology"/>
<comment type="caution">
    <text evidence="3">The sequence shown here is derived from an EMBL/GenBank/DDBJ whole genome shotgun (WGS) entry which is preliminary data.</text>
</comment>
<name>A0A7C9RFC2_9BRAD</name>